<comment type="caution">
    <text evidence="2">The sequence shown here is derived from an EMBL/GenBank/DDBJ whole genome shotgun (WGS) entry which is preliminary data.</text>
</comment>
<dbReference type="RefSeq" id="WP_189621960.1">
    <property type="nucleotide sequence ID" value="NZ_BMZA01000013.1"/>
</dbReference>
<reference evidence="2" key="1">
    <citation type="journal article" date="2014" name="Int. J. Syst. Evol. Microbiol.">
        <title>Complete genome sequence of Corynebacterium casei LMG S-19264T (=DSM 44701T), isolated from a smear-ripened cheese.</title>
        <authorList>
            <consortium name="US DOE Joint Genome Institute (JGI-PGF)"/>
            <person name="Walter F."/>
            <person name="Albersmeier A."/>
            <person name="Kalinowski J."/>
            <person name="Ruckert C."/>
        </authorList>
    </citation>
    <scope>NUCLEOTIDE SEQUENCE</scope>
    <source>
        <strain evidence="2">KCTC 32255</strain>
    </source>
</reference>
<proteinExistence type="inferred from homology"/>
<dbReference type="EMBL" id="BMZA01000013">
    <property type="protein sequence ID" value="GGZ11877.1"/>
    <property type="molecule type" value="Genomic_DNA"/>
</dbReference>
<keyword evidence="1" id="KW-0472">Membrane</keyword>
<gene>
    <name evidence="2" type="ORF">GCM10011614_28530</name>
</gene>
<dbReference type="InterPro" id="IPR002994">
    <property type="entry name" value="Surf1/Shy1"/>
</dbReference>
<feature type="transmembrane region" description="Helical" evidence="1">
    <location>
        <begin position="164"/>
        <end position="183"/>
    </location>
</feature>
<evidence type="ECO:0000313" key="3">
    <source>
        <dbReference type="Proteomes" id="UP000648075"/>
    </source>
</evidence>
<comment type="similarity">
    <text evidence="1">Belongs to the SURF1 family.</text>
</comment>
<keyword evidence="1" id="KW-0812">Transmembrane</keyword>
<comment type="caution">
    <text evidence="1">Lacks conserved residue(s) required for the propagation of feature annotation.</text>
</comment>
<dbReference type="AlphaFoldDB" id="A0A918PKK2"/>
<dbReference type="GO" id="GO:0005886">
    <property type="term" value="C:plasma membrane"/>
    <property type="evidence" value="ECO:0007669"/>
    <property type="project" value="UniProtKB-SubCell"/>
</dbReference>
<sequence>MKRAIPILPTLVVLAAAAVMVRMGFWQLDRLHQKEALLARYEAAQQSDIIVNWPGSDPKWEDRLYRRTSVLCSKVVSHSSMAGENTKGEAGPAATALCDLGHGSQALVVLGWSPDPNAGKGWTGGTVTGWIAPGPRLVADPPLAGLEANARPDPADIPNNHLSYAIQWLLFALTALVIYAIALRKRRKDRP</sequence>
<evidence type="ECO:0000256" key="1">
    <source>
        <dbReference type="RuleBase" id="RU363076"/>
    </source>
</evidence>
<keyword evidence="3" id="KW-1185">Reference proteome</keyword>
<dbReference type="Proteomes" id="UP000648075">
    <property type="component" value="Unassembled WGS sequence"/>
</dbReference>
<protein>
    <recommendedName>
        <fullName evidence="1">SURF1-like protein</fullName>
    </recommendedName>
</protein>
<reference evidence="2" key="2">
    <citation type="submission" date="2020-09" db="EMBL/GenBank/DDBJ databases">
        <authorList>
            <person name="Sun Q."/>
            <person name="Kim S."/>
        </authorList>
    </citation>
    <scope>NUCLEOTIDE SEQUENCE</scope>
    <source>
        <strain evidence="2">KCTC 32255</strain>
    </source>
</reference>
<name>A0A918PKK2_9SPHN</name>
<evidence type="ECO:0000313" key="2">
    <source>
        <dbReference type="EMBL" id="GGZ11877.1"/>
    </source>
</evidence>
<keyword evidence="1" id="KW-1133">Transmembrane helix</keyword>
<keyword evidence="1" id="KW-1003">Cell membrane</keyword>
<organism evidence="2 3">
    <name type="scientific">Novosphingobium colocasiae</name>
    <dbReference type="NCBI Taxonomy" id="1256513"/>
    <lineage>
        <taxon>Bacteria</taxon>
        <taxon>Pseudomonadati</taxon>
        <taxon>Pseudomonadota</taxon>
        <taxon>Alphaproteobacteria</taxon>
        <taxon>Sphingomonadales</taxon>
        <taxon>Sphingomonadaceae</taxon>
        <taxon>Novosphingobium</taxon>
    </lineage>
</organism>
<dbReference type="Pfam" id="PF02104">
    <property type="entry name" value="SURF1"/>
    <property type="match status" value="1"/>
</dbReference>
<dbReference type="CDD" id="cd06662">
    <property type="entry name" value="SURF1"/>
    <property type="match status" value="1"/>
</dbReference>
<comment type="subcellular location">
    <subcellularLocation>
        <location evidence="1">Cell membrane</location>
        <topology evidence="1">Multi-pass membrane protein</topology>
    </subcellularLocation>
</comment>
<accession>A0A918PKK2</accession>